<reference evidence="2 3" key="1">
    <citation type="submission" date="2019-01" db="EMBL/GenBank/DDBJ databases">
        <authorList>
            <person name="Alioto T."/>
            <person name="Alioto T."/>
        </authorList>
    </citation>
    <scope>NUCLEOTIDE SEQUENCE [LARGE SCALE GENOMIC DNA]</scope>
</reference>
<sequence>GSKFPQKKAKLGVDNVDEDIEDDDFDKEEVKQKLQQTNVYAILYVILKPKNAQKSNQNEKDAKPLTLRSKGEESFKKQQKHSQDTKRT</sequence>
<organism evidence="2 3">
    <name type="scientific">Lynx pardinus</name>
    <name type="common">Iberian lynx</name>
    <name type="synonym">Felis pardina</name>
    <dbReference type="NCBI Taxonomy" id="191816"/>
    <lineage>
        <taxon>Eukaryota</taxon>
        <taxon>Metazoa</taxon>
        <taxon>Chordata</taxon>
        <taxon>Craniata</taxon>
        <taxon>Vertebrata</taxon>
        <taxon>Euteleostomi</taxon>
        <taxon>Mammalia</taxon>
        <taxon>Eutheria</taxon>
        <taxon>Laurasiatheria</taxon>
        <taxon>Carnivora</taxon>
        <taxon>Feliformia</taxon>
        <taxon>Felidae</taxon>
        <taxon>Felinae</taxon>
        <taxon>Lynx</taxon>
    </lineage>
</organism>
<evidence type="ECO:0000256" key="1">
    <source>
        <dbReference type="SAM" id="MobiDB-lite"/>
    </source>
</evidence>
<evidence type="ECO:0000313" key="2">
    <source>
        <dbReference type="EMBL" id="VFV18103.1"/>
    </source>
</evidence>
<accession>A0A485ME37</accession>
<dbReference type="Proteomes" id="UP000386466">
    <property type="component" value="Unassembled WGS sequence"/>
</dbReference>
<name>A0A485ME37_LYNPA</name>
<keyword evidence="3" id="KW-1185">Reference proteome</keyword>
<feature type="compositionally biased region" description="Basic and acidic residues" evidence="1">
    <location>
        <begin position="57"/>
        <end position="88"/>
    </location>
</feature>
<dbReference type="EMBL" id="CAAGRJ010000507">
    <property type="protein sequence ID" value="VFV18103.1"/>
    <property type="molecule type" value="Genomic_DNA"/>
</dbReference>
<protein>
    <submittedName>
        <fullName evidence="2">Nucleophosmin 1</fullName>
    </submittedName>
</protein>
<feature type="region of interest" description="Disordered" evidence="1">
    <location>
        <begin position="50"/>
        <end position="88"/>
    </location>
</feature>
<proteinExistence type="predicted"/>
<dbReference type="AlphaFoldDB" id="A0A485ME37"/>
<gene>
    <name evidence="2" type="ORF">LYPA_23C000037</name>
</gene>
<evidence type="ECO:0000313" key="3">
    <source>
        <dbReference type="Proteomes" id="UP000386466"/>
    </source>
</evidence>
<feature type="non-terminal residue" evidence="2">
    <location>
        <position position="1"/>
    </location>
</feature>